<sequence>MRKFHLLVINEWVKMVKKRSFVVPYLILLLFPQLLGYIIHSVSPGSFASAAGFTREMLLPTGMGQVMTILSIIGTAGIVAKEHSRGTIKFLLIRARSRTAILASKYVTVLLYVLSLTAVAAAGILLSGMIWFQTGGGDTGIADILLALLYGCIYSFVYVTLAFMLGVLTHSTGVAIGLSMFLLTIDKMVISRSFYKYFLFPNLDLSVYGSGQQPPMPGMTLGFSIAVLAVYMTVFLLAGFLVFRRRDVA</sequence>
<keyword evidence="1" id="KW-0812">Transmembrane</keyword>
<organism evidence="2 3">
    <name type="scientific">Paenibacillus typhae</name>
    <dbReference type="NCBI Taxonomy" id="1174501"/>
    <lineage>
        <taxon>Bacteria</taxon>
        <taxon>Bacillati</taxon>
        <taxon>Bacillota</taxon>
        <taxon>Bacilli</taxon>
        <taxon>Bacillales</taxon>
        <taxon>Paenibacillaceae</taxon>
        <taxon>Paenibacillus</taxon>
    </lineage>
</organism>
<dbReference type="Pfam" id="PF12730">
    <property type="entry name" value="ABC2_membrane_4"/>
    <property type="match status" value="1"/>
</dbReference>
<evidence type="ECO:0000256" key="1">
    <source>
        <dbReference type="SAM" id="Phobius"/>
    </source>
</evidence>
<keyword evidence="1" id="KW-0472">Membrane</keyword>
<gene>
    <name evidence="2" type="ORF">SAMN05216192_1195</name>
</gene>
<dbReference type="PANTHER" id="PTHR37305:SF1">
    <property type="entry name" value="MEMBRANE PROTEIN"/>
    <property type="match status" value="1"/>
</dbReference>
<feature type="transmembrane region" description="Helical" evidence="1">
    <location>
        <begin position="106"/>
        <end position="132"/>
    </location>
</feature>
<keyword evidence="3" id="KW-1185">Reference proteome</keyword>
<accession>A0A1G8UKY5</accession>
<protein>
    <submittedName>
        <fullName evidence="2">ABC-2 type transport system permease protein</fullName>
    </submittedName>
</protein>
<dbReference type="Proteomes" id="UP000199050">
    <property type="component" value="Unassembled WGS sequence"/>
</dbReference>
<dbReference type="STRING" id="1174501.SAMN05216192_1195"/>
<feature type="transmembrane region" description="Helical" evidence="1">
    <location>
        <begin position="62"/>
        <end position="80"/>
    </location>
</feature>
<dbReference type="RefSeq" id="WP_090715704.1">
    <property type="nucleotide sequence ID" value="NZ_CBCSKY010000019.1"/>
</dbReference>
<dbReference type="OrthoDB" id="8613028at2"/>
<feature type="transmembrane region" description="Helical" evidence="1">
    <location>
        <begin position="21"/>
        <end position="42"/>
    </location>
</feature>
<feature type="transmembrane region" description="Helical" evidence="1">
    <location>
        <begin position="144"/>
        <end position="168"/>
    </location>
</feature>
<evidence type="ECO:0000313" key="3">
    <source>
        <dbReference type="Proteomes" id="UP000199050"/>
    </source>
</evidence>
<dbReference type="PANTHER" id="PTHR37305">
    <property type="entry name" value="INTEGRAL MEMBRANE PROTEIN-RELATED"/>
    <property type="match status" value="1"/>
</dbReference>
<evidence type="ECO:0000313" key="2">
    <source>
        <dbReference type="EMBL" id="SDJ53650.1"/>
    </source>
</evidence>
<feature type="transmembrane region" description="Helical" evidence="1">
    <location>
        <begin position="175"/>
        <end position="195"/>
    </location>
</feature>
<reference evidence="3" key="1">
    <citation type="submission" date="2016-10" db="EMBL/GenBank/DDBJ databases">
        <authorList>
            <person name="Varghese N."/>
            <person name="Submissions S."/>
        </authorList>
    </citation>
    <scope>NUCLEOTIDE SEQUENCE [LARGE SCALE GENOMIC DNA]</scope>
    <source>
        <strain evidence="3">CGMCC 1.11012</strain>
    </source>
</reference>
<name>A0A1G8UKY5_9BACL</name>
<dbReference type="AlphaFoldDB" id="A0A1G8UKY5"/>
<dbReference type="EMBL" id="FNDX01000019">
    <property type="protein sequence ID" value="SDJ53650.1"/>
    <property type="molecule type" value="Genomic_DNA"/>
</dbReference>
<feature type="transmembrane region" description="Helical" evidence="1">
    <location>
        <begin position="221"/>
        <end position="243"/>
    </location>
</feature>
<keyword evidence="1" id="KW-1133">Transmembrane helix</keyword>
<proteinExistence type="predicted"/>